<evidence type="ECO:0000313" key="3">
    <source>
        <dbReference type="Proteomes" id="UP001420932"/>
    </source>
</evidence>
<evidence type="ECO:0000256" key="1">
    <source>
        <dbReference type="SAM" id="Coils"/>
    </source>
</evidence>
<keyword evidence="3" id="KW-1185">Reference proteome</keyword>
<evidence type="ECO:0000313" key="2">
    <source>
        <dbReference type="EMBL" id="KAK9136168.1"/>
    </source>
</evidence>
<gene>
    <name evidence="2" type="ORF">Syun_015498</name>
</gene>
<sequence>MCFDQQRSIPASDLAQLGLGLGTIERLRVQLAETEAQLARVRAREAELTRRLKLMRRFLSVMEILKSFLNERSSGRQSESGVALEANK</sequence>
<proteinExistence type="predicted"/>
<protein>
    <submittedName>
        <fullName evidence="2">Uncharacterized protein</fullName>
    </submittedName>
</protein>
<accession>A0AAP0JL97</accession>
<dbReference type="Proteomes" id="UP001420932">
    <property type="component" value="Unassembled WGS sequence"/>
</dbReference>
<keyword evidence="1" id="KW-0175">Coiled coil</keyword>
<feature type="coiled-coil region" evidence="1">
    <location>
        <begin position="24"/>
        <end position="51"/>
    </location>
</feature>
<dbReference type="EMBL" id="JBBNAF010000006">
    <property type="protein sequence ID" value="KAK9136168.1"/>
    <property type="molecule type" value="Genomic_DNA"/>
</dbReference>
<reference evidence="2 3" key="1">
    <citation type="submission" date="2024-01" db="EMBL/GenBank/DDBJ databases">
        <title>Genome assemblies of Stephania.</title>
        <authorList>
            <person name="Yang L."/>
        </authorList>
    </citation>
    <scope>NUCLEOTIDE SEQUENCE [LARGE SCALE GENOMIC DNA]</scope>
    <source>
        <strain evidence="2">YNDBR</strain>
        <tissue evidence="2">Leaf</tissue>
    </source>
</reference>
<dbReference type="AlphaFoldDB" id="A0AAP0JL97"/>
<comment type="caution">
    <text evidence="2">The sequence shown here is derived from an EMBL/GenBank/DDBJ whole genome shotgun (WGS) entry which is preliminary data.</text>
</comment>
<organism evidence="2 3">
    <name type="scientific">Stephania yunnanensis</name>
    <dbReference type="NCBI Taxonomy" id="152371"/>
    <lineage>
        <taxon>Eukaryota</taxon>
        <taxon>Viridiplantae</taxon>
        <taxon>Streptophyta</taxon>
        <taxon>Embryophyta</taxon>
        <taxon>Tracheophyta</taxon>
        <taxon>Spermatophyta</taxon>
        <taxon>Magnoliopsida</taxon>
        <taxon>Ranunculales</taxon>
        <taxon>Menispermaceae</taxon>
        <taxon>Menispermoideae</taxon>
        <taxon>Cissampelideae</taxon>
        <taxon>Stephania</taxon>
    </lineage>
</organism>
<name>A0AAP0JL97_9MAGN</name>